<evidence type="ECO:0000256" key="1">
    <source>
        <dbReference type="ARBA" id="ARBA00022741"/>
    </source>
</evidence>
<dbReference type="InterPro" id="IPR005654">
    <property type="entry name" value="ATPase_AFG1-like"/>
</dbReference>
<gene>
    <name evidence="3" type="primary">zapE</name>
    <name evidence="3" type="ORF">PH603_15880</name>
</gene>
<keyword evidence="1" id="KW-0547">Nucleotide-binding</keyword>
<dbReference type="GO" id="GO:0005524">
    <property type="term" value="F:ATP binding"/>
    <property type="evidence" value="ECO:0007669"/>
    <property type="project" value="UniProtKB-KW"/>
</dbReference>
<dbReference type="RefSeq" id="WP_289503737.1">
    <property type="nucleotide sequence ID" value="NZ_CP116805.1"/>
</dbReference>
<dbReference type="Pfam" id="PF03969">
    <property type="entry name" value="AFG1_ATPase"/>
    <property type="match status" value="1"/>
</dbReference>
<dbReference type="NCBIfam" id="NF040713">
    <property type="entry name" value="ZapE"/>
    <property type="match status" value="1"/>
</dbReference>
<evidence type="ECO:0000256" key="2">
    <source>
        <dbReference type="ARBA" id="ARBA00022840"/>
    </source>
</evidence>
<dbReference type="Proteomes" id="UP001217500">
    <property type="component" value="Chromosome"/>
</dbReference>
<keyword evidence="3" id="KW-0131">Cell cycle</keyword>
<dbReference type="GO" id="GO:0016887">
    <property type="term" value="F:ATP hydrolysis activity"/>
    <property type="evidence" value="ECO:0007669"/>
    <property type="project" value="InterPro"/>
</dbReference>
<dbReference type="KEGG" id="gso:PH603_15880"/>
<dbReference type="AlphaFoldDB" id="A0AAE9XUS6"/>
<accession>A0AAE9XUS6</accession>
<dbReference type="SUPFAM" id="SSF52540">
    <property type="entry name" value="P-loop containing nucleoside triphosphate hydrolases"/>
    <property type="match status" value="1"/>
</dbReference>
<keyword evidence="3" id="KW-0132">Cell division</keyword>
<proteinExistence type="predicted"/>
<dbReference type="GO" id="GO:0051301">
    <property type="term" value="P:cell division"/>
    <property type="evidence" value="ECO:0007669"/>
    <property type="project" value="UniProtKB-KW"/>
</dbReference>
<evidence type="ECO:0000313" key="4">
    <source>
        <dbReference type="Proteomes" id="UP001217500"/>
    </source>
</evidence>
<dbReference type="EMBL" id="CP116805">
    <property type="protein sequence ID" value="WCL54018.1"/>
    <property type="molecule type" value="Genomic_DNA"/>
</dbReference>
<evidence type="ECO:0000313" key="3">
    <source>
        <dbReference type="EMBL" id="WCL54018.1"/>
    </source>
</evidence>
<sequence>MTASFDPSGPTARYHALQAAGEIRPDGDQARVVARLERLWGELKDYPELSGHATGLSVRSWRLSTLFSWGNNEKKVPRGLYLYGGVGRGKSMLMDLFFETAPVKAKKRVHFHEFMLDIHARLNAWRQMSPAERLKMGARATEDDPIPPIARQIAYEATLLCFDEMQVTDIADAMVLSRLFEGLMSRGVVIVATSNRPPKDLYKDGLNRQLFLPFIARLEAEFDVMTLDGPVDYRLDRMKGVETYLVPVDQETTDRLSAAFFKLTDRDVSDRDKVPSEELTVLGRTVFVPKAAKGVAVFSFKRLCASALGPADYLTIARHYHTVILVAIPKLGPAKRNEARRFVTLIDALYEHGVKLLCNAEVPPEALYTEGDGAFEFERTVSRLMEMQSEDYLARGHGVPEAQG</sequence>
<organism evidence="3 4">
    <name type="scientific">Gimibacter soli</name>
    <dbReference type="NCBI Taxonomy" id="3024400"/>
    <lineage>
        <taxon>Bacteria</taxon>
        <taxon>Pseudomonadati</taxon>
        <taxon>Pseudomonadota</taxon>
        <taxon>Alphaproteobacteria</taxon>
        <taxon>Kordiimonadales</taxon>
        <taxon>Temperatibacteraceae</taxon>
        <taxon>Gimibacter</taxon>
    </lineage>
</organism>
<dbReference type="Gene3D" id="3.40.50.300">
    <property type="entry name" value="P-loop containing nucleotide triphosphate hydrolases"/>
    <property type="match status" value="1"/>
</dbReference>
<dbReference type="GO" id="GO:0005737">
    <property type="term" value="C:cytoplasm"/>
    <property type="evidence" value="ECO:0007669"/>
    <property type="project" value="TreeGrafter"/>
</dbReference>
<keyword evidence="4" id="KW-1185">Reference proteome</keyword>
<protein>
    <submittedName>
        <fullName evidence="3">Cell division protein ZapE</fullName>
    </submittedName>
</protein>
<keyword evidence="2" id="KW-0067">ATP-binding</keyword>
<dbReference type="PANTHER" id="PTHR12169">
    <property type="entry name" value="ATPASE N2B"/>
    <property type="match status" value="1"/>
</dbReference>
<name>A0AAE9XUS6_9PROT</name>
<dbReference type="InterPro" id="IPR027417">
    <property type="entry name" value="P-loop_NTPase"/>
</dbReference>
<reference evidence="3" key="1">
    <citation type="submission" date="2023-01" db="EMBL/GenBank/DDBJ databases">
        <title>The genome sequence of Kordiimonadaceae bacterium 6D33.</title>
        <authorList>
            <person name="Liu Y."/>
        </authorList>
    </citation>
    <scope>NUCLEOTIDE SEQUENCE</scope>
    <source>
        <strain evidence="3">6D33</strain>
    </source>
</reference>
<dbReference type="PANTHER" id="PTHR12169:SF6">
    <property type="entry name" value="AFG1-LIKE ATPASE"/>
    <property type="match status" value="1"/>
</dbReference>